<dbReference type="CDD" id="cd05121">
    <property type="entry name" value="ABC1_ADCK3-like"/>
    <property type="match status" value="1"/>
</dbReference>
<evidence type="ECO:0000313" key="4">
    <source>
        <dbReference type="EMBL" id="HHS63209.1"/>
    </source>
</evidence>
<feature type="domain" description="ABC1 atypical kinase-like" evidence="3">
    <location>
        <begin position="92"/>
        <end position="334"/>
    </location>
</feature>
<accession>A0A7C6ENG3</accession>
<dbReference type="SUPFAM" id="SSF56112">
    <property type="entry name" value="Protein kinase-like (PK-like)"/>
    <property type="match status" value="1"/>
</dbReference>
<organism evidence="4">
    <name type="scientific">candidate division WOR-3 bacterium</name>
    <dbReference type="NCBI Taxonomy" id="2052148"/>
    <lineage>
        <taxon>Bacteria</taxon>
        <taxon>Bacteria division WOR-3</taxon>
    </lineage>
</organism>
<feature type="transmembrane region" description="Helical" evidence="2">
    <location>
        <begin position="481"/>
        <end position="502"/>
    </location>
</feature>
<name>A0A7C6ENG3_UNCW3</name>
<sequence>MFINPLRRFNRYFEVTRTFLKYGFGEYVKTIHPAYLLARIGIRKSAVSIRPIPERIKLVCEELGPTFIKLGQIVSTRTDIFSEELTDALSFLQDQVRPEPFSLMKGVIESEIGPINKVFTDFNYNPIGSASIAQVYFAKYRDTPVIVKVRRPNIERIVELDIDMLKRIALIAEINIPGVKERNPKELIDTFARMIYKEIDFLNEVTNAEKFRENFLKDPRIKIPRIFKEISTSKVLIQEYIDGIKITDINKIKENGINPKIIAENGADIFLKQILIDGFFHADPHPGNIFVLKDNIIVPIDFGMVGRITPQMKEQLVNLVLGVINREPRRVARMILKMGIVNKNIDINMLQEDILYILDKFEGRAIKHISVKEFIADINRVIRRYQIVLPQDLLYLGKALSQLEAIGRELDEDFDIINFARSFVYRYQLGAVTIDLIVNKGRRWIEDMMDTIFDLPDNINNLFETLKRIDKKEDNKKPDGYLHWYISGFGIMFISMFIILVVNNPVVKIIGICGIVISFLIFITQLIHSFISY</sequence>
<dbReference type="EMBL" id="DTHJ01000132">
    <property type="protein sequence ID" value="HHS63209.1"/>
    <property type="molecule type" value="Genomic_DNA"/>
</dbReference>
<protein>
    <recommendedName>
        <fullName evidence="3">ABC1 atypical kinase-like domain-containing protein</fullName>
    </recommendedName>
</protein>
<dbReference type="InterPro" id="IPR004147">
    <property type="entry name" value="ABC1_dom"/>
</dbReference>
<gene>
    <name evidence="4" type="ORF">ENV70_06330</name>
</gene>
<evidence type="ECO:0000256" key="2">
    <source>
        <dbReference type="SAM" id="Phobius"/>
    </source>
</evidence>
<evidence type="ECO:0000256" key="1">
    <source>
        <dbReference type="ARBA" id="ARBA00009670"/>
    </source>
</evidence>
<dbReference type="PANTHER" id="PTHR10566">
    <property type="entry name" value="CHAPERONE-ACTIVITY OF BC1 COMPLEX CABC1 -RELATED"/>
    <property type="match status" value="1"/>
</dbReference>
<evidence type="ECO:0000259" key="3">
    <source>
        <dbReference type="Pfam" id="PF03109"/>
    </source>
</evidence>
<dbReference type="PANTHER" id="PTHR10566:SF113">
    <property type="entry name" value="PROTEIN ACTIVITY OF BC1 COMPLEX KINASE 7, CHLOROPLASTIC"/>
    <property type="match status" value="1"/>
</dbReference>
<comment type="similarity">
    <text evidence="1">Belongs to the protein kinase superfamily. ADCK protein kinase family.</text>
</comment>
<dbReference type="AlphaFoldDB" id="A0A7C6ENG3"/>
<dbReference type="InterPro" id="IPR050154">
    <property type="entry name" value="UbiB_kinase"/>
</dbReference>
<keyword evidence="2" id="KW-0812">Transmembrane</keyword>
<proteinExistence type="inferred from homology"/>
<keyword evidence="2" id="KW-0472">Membrane</keyword>
<comment type="caution">
    <text evidence="4">The sequence shown here is derived from an EMBL/GenBank/DDBJ whole genome shotgun (WGS) entry which is preliminary data.</text>
</comment>
<feature type="transmembrane region" description="Helical" evidence="2">
    <location>
        <begin position="509"/>
        <end position="531"/>
    </location>
</feature>
<dbReference type="Pfam" id="PF03109">
    <property type="entry name" value="ABC1"/>
    <property type="match status" value="1"/>
</dbReference>
<reference evidence="4" key="1">
    <citation type="journal article" date="2020" name="mSystems">
        <title>Genome- and Community-Level Interaction Insights into Carbon Utilization and Element Cycling Functions of Hydrothermarchaeota in Hydrothermal Sediment.</title>
        <authorList>
            <person name="Zhou Z."/>
            <person name="Liu Y."/>
            <person name="Xu W."/>
            <person name="Pan J."/>
            <person name="Luo Z.H."/>
            <person name="Li M."/>
        </authorList>
    </citation>
    <scope>NUCLEOTIDE SEQUENCE [LARGE SCALE GENOMIC DNA]</scope>
    <source>
        <strain evidence="4">SpSt-783</strain>
    </source>
</reference>
<keyword evidence="2" id="KW-1133">Transmembrane helix</keyword>
<dbReference type="InterPro" id="IPR011009">
    <property type="entry name" value="Kinase-like_dom_sf"/>
</dbReference>